<keyword evidence="1" id="KW-0472">Membrane</keyword>
<dbReference type="AlphaFoldDB" id="A0A7K1XZF0"/>
<dbReference type="FunFam" id="2.170.130.10:FF:000003">
    <property type="entry name" value="SusC/RagA family TonB-linked outer membrane protein"/>
    <property type="match status" value="1"/>
</dbReference>
<sequence>MKILKLILVVFLLLGGGVLYAQVRVVNGHVLDENNEALPGVTVAEAGNVKNAVSTDEKGNFRLTLKDKNSALRFTAIGYLPKTADAKDGVLLTVTMEPDVKGLEDVVIVGYSRQKKITNTGSVSSIKAEEIKSVPTSSLQNALVGRLPGFFSQQRSGQPGSDAAAFYIRGVNSLNGDSQPLIVVDDIEYTYEQVAQMNVNEIETITILKDAATTAIYGLKGANGVLVITTKRGKIGKPRINLATETGLNKVIRLPSYMDAYTTAMLQNEAYVNDSYGLSTPLALPWSASDLQKFKDGSDPYGHPNVNWNELILNKSSMQSRTNLDISGGNGIVKYFTSLGYFTQDGILKDFEPANPSDNVVANYFYNRINFRSNIDITPIKSLNIHFNGNGRFETINNPGGVLDGDGLFQELQTFRGLSPFAMPAINPNGTYGYANQAWGNGNPNPITRLANGGYRRNFNNNFNIDLGADQKLDFITTGLAARVTVSYAANTNENRAITRLAGELPVYYYNAAANTYTIRNSAQYRFPIFNSNISNGAFNNRTILQGSLSYDRAFGVHHIYSLALVNQNSYVNGGNVPQNYRGLTGKLGYDFKRKYLLEFNIIRNGNDLFRKEQRYGVFPVVSAGWNLSEEGFFKKTLPVFDLFKIKGSYGLVGSDKSYPGTILNAIQYNVSGGSTYFGNGVSEGALVNPAITWEKERKTNIALETVLFNGKLTFNADYFYAYRYDQLIAQGDVPTLIGQALPQKNIGITDNRGFELETSFKHKIGKVSYSVGGNVSYAKNKIVYFSEAPDYPYLARTGTQIGLTQGYRSIGFYQLSDFEANGAVKAGIPKPLWSTIQPGDLKYADLNGDGVITTADQTLLSKPNLPTTNFGTNLSLSYKGITLNTLVQGAFGYAVQINAQGSDAFNSNIRPWHLERWTPETAATATYPRLGFNATTNINNLSDKTTSDFWFVNASYVRLKSVELGYQVPGKWLSKVGFINSCRVYTAGYDLLTIRNVGKFDVDPEIASGRANAYPLTANFTLGLNVGF</sequence>
<dbReference type="EMBL" id="WVHS01000003">
    <property type="protein sequence ID" value="MXV16394.1"/>
    <property type="molecule type" value="Genomic_DNA"/>
</dbReference>
<dbReference type="Proteomes" id="UP000451233">
    <property type="component" value="Unassembled WGS sequence"/>
</dbReference>
<keyword evidence="1" id="KW-0813">Transport</keyword>
<dbReference type="InterPro" id="IPR023997">
    <property type="entry name" value="TonB-dep_OMP_SusC/RagA_CS"/>
</dbReference>
<reference evidence="3 4" key="1">
    <citation type="submission" date="2019-11" db="EMBL/GenBank/DDBJ databases">
        <title>Pedobacter sp. HMF7056 Genome sequencing and assembly.</title>
        <authorList>
            <person name="Kang H."/>
            <person name="Kim H."/>
            <person name="Joh K."/>
        </authorList>
    </citation>
    <scope>NUCLEOTIDE SEQUENCE [LARGE SCALE GENOMIC DNA]</scope>
    <source>
        <strain evidence="3 4">HMF7056</strain>
    </source>
</reference>
<protein>
    <submittedName>
        <fullName evidence="3">SusC/RagA family TonB-linked outer membrane protein</fullName>
    </submittedName>
</protein>
<keyword evidence="1" id="KW-1134">Transmembrane beta strand</keyword>
<dbReference type="InterPro" id="IPR012910">
    <property type="entry name" value="Plug_dom"/>
</dbReference>
<dbReference type="NCBIfam" id="TIGR04056">
    <property type="entry name" value="OMP_RagA_SusC"/>
    <property type="match status" value="1"/>
</dbReference>
<dbReference type="Gene3D" id="2.170.130.10">
    <property type="entry name" value="TonB-dependent receptor, plug domain"/>
    <property type="match status" value="1"/>
</dbReference>
<comment type="similarity">
    <text evidence="1">Belongs to the TonB-dependent receptor family.</text>
</comment>
<dbReference type="Gene3D" id="2.60.40.1120">
    <property type="entry name" value="Carboxypeptidase-like, regulatory domain"/>
    <property type="match status" value="1"/>
</dbReference>
<keyword evidence="1" id="KW-0998">Cell outer membrane</keyword>
<comment type="caution">
    <text evidence="3">The sequence shown here is derived from an EMBL/GenBank/DDBJ whole genome shotgun (WGS) entry which is preliminary data.</text>
</comment>
<gene>
    <name evidence="3" type="ORF">GS398_13855</name>
</gene>
<dbReference type="InterPro" id="IPR039426">
    <property type="entry name" value="TonB-dep_rcpt-like"/>
</dbReference>
<proteinExistence type="inferred from homology"/>
<evidence type="ECO:0000313" key="4">
    <source>
        <dbReference type="Proteomes" id="UP000451233"/>
    </source>
</evidence>
<organism evidence="3 4">
    <name type="scientific">Hufsiella ginkgonis</name>
    <dbReference type="NCBI Taxonomy" id="2695274"/>
    <lineage>
        <taxon>Bacteria</taxon>
        <taxon>Pseudomonadati</taxon>
        <taxon>Bacteroidota</taxon>
        <taxon>Sphingobacteriia</taxon>
        <taxon>Sphingobacteriales</taxon>
        <taxon>Sphingobacteriaceae</taxon>
        <taxon>Hufsiella</taxon>
    </lineage>
</organism>
<evidence type="ECO:0000313" key="3">
    <source>
        <dbReference type="EMBL" id="MXV16394.1"/>
    </source>
</evidence>
<evidence type="ECO:0000259" key="2">
    <source>
        <dbReference type="Pfam" id="PF07715"/>
    </source>
</evidence>
<dbReference type="PROSITE" id="PS52016">
    <property type="entry name" value="TONB_DEPENDENT_REC_3"/>
    <property type="match status" value="1"/>
</dbReference>
<dbReference type="InterPro" id="IPR037066">
    <property type="entry name" value="Plug_dom_sf"/>
</dbReference>
<dbReference type="InterPro" id="IPR023996">
    <property type="entry name" value="TonB-dep_OMP_SusC/RagA"/>
</dbReference>
<dbReference type="SUPFAM" id="SSF49464">
    <property type="entry name" value="Carboxypeptidase regulatory domain-like"/>
    <property type="match status" value="1"/>
</dbReference>
<feature type="domain" description="TonB-dependent receptor plug" evidence="2">
    <location>
        <begin position="116"/>
        <end position="225"/>
    </location>
</feature>
<comment type="subcellular location">
    <subcellularLocation>
        <location evidence="1">Cell outer membrane</location>
        <topology evidence="1">Multi-pass membrane protein</topology>
    </subcellularLocation>
</comment>
<dbReference type="Pfam" id="PF13715">
    <property type="entry name" value="CarbopepD_reg_2"/>
    <property type="match status" value="1"/>
</dbReference>
<dbReference type="InterPro" id="IPR008969">
    <property type="entry name" value="CarboxyPept-like_regulatory"/>
</dbReference>
<dbReference type="Pfam" id="PF07715">
    <property type="entry name" value="Plug"/>
    <property type="match status" value="1"/>
</dbReference>
<keyword evidence="4" id="KW-1185">Reference proteome</keyword>
<dbReference type="NCBIfam" id="TIGR04057">
    <property type="entry name" value="SusC_RagA_signa"/>
    <property type="match status" value="1"/>
</dbReference>
<keyword evidence="1" id="KW-0812">Transmembrane</keyword>
<name>A0A7K1XZF0_9SPHI</name>
<evidence type="ECO:0000256" key="1">
    <source>
        <dbReference type="PROSITE-ProRule" id="PRU01360"/>
    </source>
</evidence>
<accession>A0A7K1XZF0</accession>
<dbReference type="RefSeq" id="WP_160907390.1">
    <property type="nucleotide sequence ID" value="NZ_WVHS01000003.1"/>
</dbReference>
<dbReference type="GO" id="GO:0009279">
    <property type="term" value="C:cell outer membrane"/>
    <property type="evidence" value="ECO:0007669"/>
    <property type="project" value="UniProtKB-SubCell"/>
</dbReference>
<dbReference type="SUPFAM" id="SSF56935">
    <property type="entry name" value="Porins"/>
    <property type="match status" value="1"/>
</dbReference>